<reference evidence="1" key="1">
    <citation type="submission" date="2022-04" db="EMBL/GenBank/DDBJ databases">
        <title>Genome of the entomopathogenic fungus Entomophthora muscae.</title>
        <authorList>
            <person name="Elya C."/>
            <person name="Lovett B.R."/>
            <person name="Lee E."/>
            <person name="Macias A.M."/>
            <person name="Hajek A.E."/>
            <person name="De Bivort B.L."/>
            <person name="Kasson M.T."/>
            <person name="De Fine Licht H.H."/>
            <person name="Stajich J.E."/>
        </authorList>
    </citation>
    <scope>NUCLEOTIDE SEQUENCE</scope>
    <source>
        <strain evidence="1">Berkeley</strain>
    </source>
</reference>
<dbReference type="Proteomes" id="UP001165960">
    <property type="component" value="Unassembled WGS sequence"/>
</dbReference>
<protein>
    <submittedName>
        <fullName evidence="1">Uncharacterized protein</fullName>
    </submittedName>
</protein>
<organism evidence="1 2">
    <name type="scientific">Entomophthora muscae</name>
    <dbReference type="NCBI Taxonomy" id="34485"/>
    <lineage>
        <taxon>Eukaryota</taxon>
        <taxon>Fungi</taxon>
        <taxon>Fungi incertae sedis</taxon>
        <taxon>Zoopagomycota</taxon>
        <taxon>Entomophthoromycotina</taxon>
        <taxon>Entomophthoromycetes</taxon>
        <taxon>Entomophthorales</taxon>
        <taxon>Entomophthoraceae</taxon>
        <taxon>Entomophthora</taxon>
    </lineage>
</organism>
<accession>A0ACC2RGM1</accession>
<gene>
    <name evidence="1" type="ORF">DSO57_1026828</name>
</gene>
<dbReference type="EMBL" id="QTSX02007259">
    <property type="protein sequence ID" value="KAJ9049227.1"/>
    <property type="molecule type" value="Genomic_DNA"/>
</dbReference>
<evidence type="ECO:0000313" key="2">
    <source>
        <dbReference type="Proteomes" id="UP001165960"/>
    </source>
</evidence>
<sequence length="243" mass="27122">MRPWFYQFIPYFVLIVFHFTTVITENLEQTACIPEEASKTRPVVYCPPGALFGPLHFSDYPLKPEYWELTVKETPCPVPLAQKITPQTAFHKDTWCKQPAPNICVKYNCLPAYQTDMEATPKPKPDCLPPTPGLTPPTANQYAGISYITLAELVNTMVLVAGPWALVGQSASYLIKLAPLLWWALPSSQQIKLAAEANKPSPGTQYPDTHQDQAAYLPTLTPKQPHIPSPLPLMMSLLQAQMM</sequence>
<evidence type="ECO:0000313" key="1">
    <source>
        <dbReference type="EMBL" id="KAJ9049227.1"/>
    </source>
</evidence>
<comment type="caution">
    <text evidence="1">The sequence shown here is derived from an EMBL/GenBank/DDBJ whole genome shotgun (WGS) entry which is preliminary data.</text>
</comment>
<proteinExistence type="predicted"/>
<keyword evidence="2" id="KW-1185">Reference proteome</keyword>
<name>A0ACC2RGM1_9FUNG</name>